<accession>A0A4Z1BUI8</accession>
<keyword evidence="1" id="KW-0472">Membrane</keyword>
<organism evidence="2 3">
    <name type="scientific">Empedobacter tilapiae</name>
    <dbReference type="NCBI Taxonomy" id="2491114"/>
    <lineage>
        <taxon>Bacteria</taxon>
        <taxon>Pseudomonadati</taxon>
        <taxon>Bacteroidota</taxon>
        <taxon>Flavobacteriia</taxon>
        <taxon>Flavobacteriales</taxon>
        <taxon>Weeksellaceae</taxon>
        <taxon>Empedobacter</taxon>
    </lineage>
</organism>
<dbReference type="RefSeq" id="WP_135835990.1">
    <property type="nucleotide sequence ID" value="NZ_CAUQWU010000008.1"/>
</dbReference>
<feature type="transmembrane region" description="Helical" evidence="1">
    <location>
        <begin position="30"/>
        <end position="56"/>
    </location>
</feature>
<keyword evidence="1" id="KW-1133">Transmembrane helix</keyword>
<evidence type="ECO:0000313" key="2">
    <source>
        <dbReference type="EMBL" id="TGN26015.1"/>
    </source>
</evidence>
<feature type="transmembrane region" description="Helical" evidence="1">
    <location>
        <begin position="7"/>
        <end position="24"/>
    </location>
</feature>
<proteinExistence type="predicted"/>
<reference evidence="2 3" key="1">
    <citation type="submission" date="2019-03" db="EMBL/GenBank/DDBJ databases">
        <title>Empedobacter tilapiae sp. nov., isolated from an intestine of Nile tilapia Oreochromis niloticus.</title>
        <authorList>
            <person name="Kim Y.-O."/>
            <person name="Yoon J.-H."/>
        </authorList>
    </citation>
    <scope>NUCLEOTIDE SEQUENCE [LARGE SCALE GENOMIC DNA]</scope>
    <source>
        <strain evidence="2 3">MRS2</strain>
    </source>
</reference>
<gene>
    <name evidence="2" type="ORF">E4J94_11700</name>
</gene>
<dbReference type="Proteomes" id="UP000297998">
    <property type="component" value="Unassembled WGS sequence"/>
</dbReference>
<evidence type="ECO:0000256" key="1">
    <source>
        <dbReference type="SAM" id="Phobius"/>
    </source>
</evidence>
<sequence length="189" mass="21913">MNKYIKLVIAAVLIALAIFLFTIREYGWGFVSLLVAVFPILFYFRNENILLAFWFLRKEDMAKAKKWLQKIKNPSSELIPKQMGYYHYMMGITEAQDNVAVSEKYMKEALNYGLSFDHDKAMANLSLAGAAMAKGKKKEAEGYIKEAKKNDSKGMFTDQIKMMNDQMKRFNVSNSQLQNPHMRHKGRKF</sequence>
<keyword evidence="1" id="KW-0812">Transmembrane</keyword>
<name>A0A4Z1BUI8_9FLAO</name>
<dbReference type="InterPro" id="IPR011990">
    <property type="entry name" value="TPR-like_helical_dom_sf"/>
</dbReference>
<protein>
    <submittedName>
        <fullName evidence="2">DUF2892 domain-containing protein</fullName>
    </submittedName>
</protein>
<keyword evidence="3" id="KW-1185">Reference proteome</keyword>
<dbReference type="OrthoDB" id="1119469at2"/>
<dbReference type="SUPFAM" id="SSF81901">
    <property type="entry name" value="HCP-like"/>
    <property type="match status" value="1"/>
</dbReference>
<dbReference type="Gene3D" id="1.25.40.10">
    <property type="entry name" value="Tetratricopeptide repeat domain"/>
    <property type="match status" value="1"/>
</dbReference>
<dbReference type="AlphaFoldDB" id="A0A4Z1BUI8"/>
<comment type="caution">
    <text evidence="2">The sequence shown here is derived from an EMBL/GenBank/DDBJ whole genome shotgun (WGS) entry which is preliminary data.</text>
</comment>
<dbReference type="EMBL" id="SRPE01000008">
    <property type="protein sequence ID" value="TGN26015.1"/>
    <property type="molecule type" value="Genomic_DNA"/>
</dbReference>
<evidence type="ECO:0000313" key="3">
    <source>
        <dbReference type="Proteomes" id="UP000297998"/>
    </source>
</evidence>